<dbReference type="AlphaFoldDB" id="C9MRM0"/>
<sequence>MGFIHTLEQLKDEYYGLKGTPKRDKLEEEMALLRKKLKSFGL</sequence>
<accession>C9MRM0</accession>
<proteinExistence type="predicted"/>
<gene>
    <name evidence="1" type="ORF">HMPREF0973_02283</name>
</gene>
<protein>
    <submittedName>
        <fullName evidence="1">Uncharacterized protein</fullName>
    </submittedName>
</protein>
<comment type="caution">
    <text evidence="1">The sequence shown here is derived from an EMBL/GenBank/DDBJ whole genome shotgun (WGS) entry which is preliminary data.</text>
</comment>
<dbReference type="HOGENOM" id="CLU_3256057_0_0_10"/>
<keyword evidence="2" id="KW-1185">Reference proteome</keyword>
<organism evidence="1 2">
    <name type="scientific">Prevotella veroralis F0319</name>
    <dbReference type="NCBI Taxonomy" id="649761"/>
    <lineage>
        <taxon>Bacteria</taxon>
        <taxon>Pseudomonadati</taxon>
        <taxon>Bacteroidota</taxon>
        <taxon>Bacteroidia</taxon>
        <taxon>Bacteroidales</taxon>
        <taxon>Prevotellaceae</taxon>
        <taxon>Prevotella</taxon>
    </lineage>
</organism>
<name>C9MRM0_9BACT</name>
<dbReference type="EMBL" id="ACVA01000053">
    <property type="protein sequence ID" value="EEX17809.1"/>
    <property type="molecule type" value="Genomic_DNA"/>
</dbReference>
<evidence type="ECO:0000313" key="2">
    <source>
        <dbReference type="Proteomes" id="UP000003327"/>
    </source>
</evidence>
<dbReference type="Proteomes" id="UP000003327">
    <property type="component" value="Unassembled WGS sequence"/>
</dbReference>
<reference evidence="1 2" key="1">
    <citation type="submission" date="2009-09" db="EMBL/GenBank/DDBJ databases">
        <authorList>
            <person name="Weinstock G."/>
            <person name="Sodergren E."/>
            <person name="Clifton S."/>
            <person name="Fulton L."/>
            <person name="Fulton B."/>
            <person name="Courtney L."/>
            <person name="Fronick C."/>
            <person name="Harrison M."/>
            <person name="Strong C."/>
            <person name="Farmer C."/>
            <person name="Delahaunty K."/>
            <person name="Markovic C."/>
            <person name="Hall O."/>
            <person name="Minx P."/>
            <person name="Tomlinson C."/>
            <person name="Mitreva M."/>
            <person name="Nelson J."/>
            <person name="Hou S."/>
            <person name="Wollam A."/>
            <person name="Pepin K.H."/>
            <person name="Johnson M."/>
            <person name="Bhonagiri V."/>
            <person name="Nash W.E."/>
            <person name="Warren W."/>
            <person name="Chinwalla A."/>
            <person name="Mardis E.R."/>
            <person name="Wilson R.K."/>
        </authorList>
    </citation>
    <scope>NUCLEOTIDE SEQUENCE [LARGE SCALE GENOMIC DNA]</scope>
    <source>
        <strain evidence="1 2">F0319</strain>
    </source>
</reference>
<evidence type="ECO:0000313" key="1">
    <source>
        <dbReference type="EMBL" id="EEX17809.1"/>
    </source>
</evidence>
<dbReference type="RefSeq" id="WP_004383962.1">
    <property type="nucleotide sequence ID" value="NZ_GG698715.1"/>
</dbReference>